<dbReference type="AlphaFoldDB" id="V4AT62"/>
<dbReference type="GeneID" id="20246500"/>
<keyword evidence="3" id="KW-0805">Transcription regulation</keyword>
<dbReference type="HOGENOM" id="CLU_038829_0_0_1"/>
<accession>V4AT62</accession>
<dbReference type="Pfam" id="PF00447">
    <property type="entry name" value="HSF_DNA-bind"/>
    <property type="match status" value="1"/>
</dbReference>
<dbReference type="SMART" id="SM00415">
    <property type="entry name" value="HSF"/>
    <property type="match status" value="1"/>
</dbReference>
<keyword evidence="4" id="KW-0238">DNA-binding</keyword>
<evidence type="ECO:0000256" key="4">
    <source>
        <dbReference type="ARBA" id="ARBA00023125"/>
    </source>
</evidence>
<dbReference type="GO" id="GO:0043565">
    <property type="term" value="F:sequence-specific DNA binding"/>
    <property type="evidence" value="ECO:0007669"/>
    <property type="project" value="InterPro"/>
</dbReference>
<dbReference type="GO" id="GO:0003700">
    <property type="term" value="F:DNA-binding transcription factor activity"/>
    <property type="evidence" value="ECO:0007669"/>
    <property type="project" value="InterPro"/>
</dbReference>
<protein>
    <recommendedName>
        <fullName evidence="8">HSF-type DNA-binding domain-containing protein</fullName>
    </recommendedName>
</protein>
<evidence type="ECO:0000256" key="7">
    <source>
        <dbReference type="RuleBase" id="RU004020"/>
    </source>
</evidence>
<comment type="similarity">
    <text evidence="2 7">Belongs to the HSF family.</text>
</comment>
<dbReference type="KEGG" id="lgi:LOTGIDRAFT_214431"/>
<dbReference type="InterPro" id="IPR036390">
    <property type="entry name" value="WH_DNA-bd_sf"/>
</dbReference>
<evidence type="ECO:0000256" key="3">
    <source>
        <dbReference type="ARBA" id="ARBA00023015"/>
    </source>
</evidence>
<evidence type="ECO:0000259" key="8">
    <source>
        <dbReference type="PROSITE" id="PS00434"/>
    </source>
</evidence>
<dbReference type="Gene3D" id="1.10.10.10">
    <property type="entry name" value="Winged helix-like DNA-binding domain superfamily/Winged helix DNA-binding domain"/>
    <property type="match status" value="1"/>
</dbReference>
<evidence type="ECO:0000256" key="5">
    <source>
        <dbReference type="ARBA" id="ARBA00023163"/>
    </source>
</evidence>
<feature type="domain" description="HSF-type DNA-binding" evidence="8">
    <location>
        <begin position="57"/>
        <end position="81"/>
    </location>
</feature>
<dbReference type="FunFam" id="1.10.10.10:FF:000027">
    <property type="entry name" value="Heat shock transcription factor 1"/>
    <property type="match status" value="1"/>
</dbReference>
<evidence type="ECO:0000256" key="6">
    <source>
        <dbReference type="ARBA" id="ARBA00023242"/>
    </source>
</evidence>
<name>V4AT62_LOTGI</name>
<evidence type="ECO:0000256" key="2">
    <source>
        <dbReference type="ARBA" id="ARBA00006403"/>
    </source>
</evidence>
<dbReference type="STRING" id="225164.V4AT62"/>
<dbReference type="Proteomes" id="UP000030746">
    <property type="component" value="Unassembled WGS sequence"/>
</dbReference>
<keyword evidence="6" id="KW-0539">Nucleus</keyword>
<dbReference type="OrthoDB" id="60033at2759"/>
<dbReference type="InterPro" id="IPR000232">
    <property type="entry name" value="HSF_DNA-bd"/>
</dbReference>
<comment type="subcellular location">
    <subcellularLocation>
        <location evidence="1">Nucleus</location>
    </subcellularLocation>
</comment>
<dbReference type="PROSITE" id="PS00434">
    <property type="entry name" value="HSF_DOMAIN"/>
    <property type="match status" value="1"/>
</dbReference>
<dbReference type="SUPFAM" id="SSF46785">
    <property type="entry name" value="Winged helix' DNA-binding domain"/>
    <property type="match status" value="1"/>
</dbReference>
<dbReference type="PANTHER" id="PTHR10015">
    <property type="entry name" value="HEAT SHOCK TRANSCRIPTION FACTOR"/>
    <property type="match status" value="1"/>
</dbReference>
<organism evidence="9 10">
    <name type="scientific">Lottia gigantea</name>
    <name type="common">Giant owl limpet</name>
    <dbReference type="NCBI Taxonomy" id="225164"/>
    <lineage>
        <taxon>Eukaryota</taxon>
        <taxon>Metazoa</taxon>
        <taxon>Spiralia</taxon>
        <taxon>Lophotrochozoa</taxon>
        <taxon>Mollusca</taxon>
        <taxon>Gastropoda</taxon>
        <taxon>Patellogastropoda</taxon>
        <taxon>Lottioidea</taxon>
        <taxon>Lottiidae</taxon>
        <taxon>Lottia</taxon>
    </lineage>
</organism>
<dbReference type="GO" id="GO:0005634">
    <property type="term" value="C:nucleus"/>
    <property type="evidence" value="ECO:0007669"/>
    <property type="project" value="UniProtKB-SubCell"/>
</dbReference>
<sequence>MFPNQENTISNSGNVPAFLLKLWTLVEDPTCNDLICWDSSGKSFHVTDQTRFAKEVLPHYFKHNNISSFIRQLNMYGFRKVGAVEQGALKIEKDDVEFHHSYFQRGEQKLLENIKRRTSNPKSDSMKYLHDDVSELLADVHTIKGKQDTVTSKLEQLRNENEVLWREVASLRQKHSKQQQIVNKLIQFLVTLAGGNRGLSGMKRRMQLMIEEPGSQPSNKIPKLNRALSITETNPNDNYSVESVSIYYYSYFV</sequence>
<proteinExistence type="inferred from homology"/>
<dbReference type="EMBL" id="KB201362">
    <property type="protein sequence ID" value="ESO96901.1"/>
    <property type="molecule type" value="Genomic_DNA"/>
</dbReference>
<evidence type="ECO:0000256" key="1">
    <source>
        <dbReference type="ARBA" id="ARBA00004123"/>
    </source>
</evidence>
<reference evidence="9 10" key="1">
    <citation type="journal article" date="2013" name="Nature">
        <title>Insights into bilaterian evolution from three spiralian genomes.</title>
        <authorList>
            <person name="Simakov O."/>
            <person name="Marletaz F."/>
            <person name="Cho S.J."/>
            <person name="Edsinger-Gonzales E."/>
            <person name="Havlak P."/>
            <person name="Hellsten U."/>
            <person name="Kuo D.H."/>
            <person name="Larsson T."/>
            <person name="Lv J."/>
            <person name="Arendt D."/>
            <person name="Savage R."/>
            <person name="Osoegawa K."/>
            <person name="de Jong P."/>
            <person name="Grimwood J."/>
            <person name="Chapman J.A."/>
            <person name="Shapiro H."/>
            <person name="Aerts A."/>
            <person name="Otillar R.P."/>
            <person name="Terry A.Y."/>
            <person name="Boore J.L."/>
            <person name="Grigoriev I.V."/>
            <person name="Lindberg D.R."/>
            <person name="Seaver E.C."/>
            <person name="Weisblat D.A."/>
            <person name="Putnam N.H."/>
            <person name="Rokhsar D.S."/>
        </authorList>
    </citation>
    <scope>NUCLEOTIDE SEQUENCE [LARGE SCALE GENOMIC DNA]</scope>
</reference>
<evidence type="ECO:0000313" key="10">
    <source>
        <dbReference type="Proteomes" id="UP000030746"/>
    </source>
</evidence>
<dbReference type="RefSeq" id="XP_009052396.1">
    <property type="nucleotide sequence ID" value="XM_009054148.1"/>
</dbReference>
<gene>
    <name evidence="9" type="ORF">LOTGIDRAFT_214431</name>
</gene>
<evidence type="ECO:0000313" key="9">
    <source>
        <dbReference type="EMBL" id="ESO96901.1"/>
    </source>
</evidence>
<keyword evidence="5" id="KW-0804">Transcription</keyword>
<dbReference type="CTD" id="20246500"/>
<keyword evidence="10" id="KW-1185">Reference proteome</keyword>
<dbReference type="PRINTS" id="PR00056">
    <property type="entry name" value="HSFDOMAIN"/>
</dbReference>
<dbReference type="OMA" id="WNFEHPN"/>
<dbReference type="InterPro" id="IPR036388">
    <property type="entry name" value="WH-like_DNA-bd_sf"/>
</dbReference>
<dbReference type="PANTHER" id="PTHR10015:SF427">
    <property type="entry name" value="HEAT SHOCK FACTOR PROTEIN"/>
    <property type="match status" value="1"/>
</dbReference>